<dbReference type="SUPFAM" id="SSF49452">
    <property type="entry name" value="Starch-binding domain-like"/>
    <property type="match status" value="1"/>
</dbReference>
<dbReference type="GO" id="GO:0043169">
    <property type="term" value="F:cation binding"/>
    <property type="evidence" value="ECO:0007669"/>
    <property type="project" value="InterPro"/>
</dbReference>
<dbReference type="Pfam" id="PF00128">
    <property type="entry name" value="Alpha-amylase"/>
    <property type="match status" value="1"/>
</dbReference>
<dbReference type="InterPro" id="IPR006046">
    <property type="entry name" value="Alpha_amylase"/>
</dbReference>
<organism evidence="6 7">
    <name type="scientific">Iocasia fonsfrigidae</name>
    <dbReference type="NCBI Taxonomy" id="2682810"/>
    <lineage>
        <taxon>Bacteria</taxon>
        <taxon>Bacillati</taxon>
        <taxon>Bacillota</taxon>
        <taxon>Clostridia</taxon>
        <taxon>Halanaerobiales</taxon>
        <taxon>Halanaerobiaceae</taxon>
        <taxon>Iocasia</taxon>
    </lineage>
</organism>
<dbReference type="InterPro" id="IPR013784">
    <property type="entry name" value="Carb-bd-like_fold"/>
</dbReference>
<dbReference type="AlphaFoldDB" id="A0A8A7KMX0"/>
<dbReference type="InterPro" id="IPR017853">
    <property type="entry name" value="GH"/>
</dbReference>
<name>A0A8A7KMX0_9FIRM</name>
<dbReference type="KEGG" id="ifn:GM661_16340"/>
<dbReference type="PRINTS" id="PR00110">
    <property type="entry name" value="ALPHAAMYLASE"/>
</dbReference>
<dbReference type="EMBL" id="CP046640">
    <property type="protein sequence ID" value="QTL99414.1"/>
    <property type="molecule type" value="Genomic_DNA"/>
</dbReference>
<comment type="similarity">
    <text evidence="1 2">Belongs to the glycosyl hydrolase 13 family.</text>
</comment>
<evidence type="ECO:0000256" key="2">
    <source>
        <dbReference type="RuleBase" id="RU003615"/>
    </source>
</evidence>
<dbReference type="CDD" id="cd11316">
    <property type="entry name" value="AmyAc_bac2_AmyA"/>
    <property type="match status" value="1"/>
</dbReference>
<dbReference type="SMART" id="SM00642">
    <property type="entry name" value="Aamy"/>
    <property type="match status" value="1"/>
</dbReference>
<dbReference type="GO" id="GO:0009313">
    <property type="term" value="P:oligosaccharide catabolic process"/>
    <property type="evidence" value="ECO:0007669"/>
    <property type="project" value="TreeGrafter"/>
</dbReference>
<evidence type="ECO:0000256" key="1">
    <source>
        <dbReference type="ARBA" id="ARBA00008061"/>
    </source>
</evidence>
<dbReference type="EC" id="3.2.1.1" evidence="3"/>
<evidence type="ECO:0000259" key="5">
    <source>
        <dbReference type="SMART" id="SM00642"/>
    </source>
</evidence>
<dbReference type="SUPFAM" id="SSF51445">
    <property type="entry name" value="(Trans)glycosidases"/>
    <property type="match status" value="1"/>
</dbReference>
<keyword evidence="3" id="KW-0326">Glycosidase</keyword>
<gene>
    <name evidence="6" type="ORF">GM661_16340</name>
</gene>
<dbReference type="PANTHER" id="PTHR10357:SF179">
    <property type="entry name" value="NEUTRAL AND BASIC AMINO ACID TRANSPORT PROTEIN RBAT"/>
    <property type="match status" value="1"/>
</dbReference>
<keyword evidence="3" id="KW-0378">Hydrolase</keyword>
<evidence type="ECO:0000313" key="7">
    <source>
        <dbReference type="Proteomes" id="UP000665020"/>
    </source>
</evidence>
<feature type="domain" description="Glycosyl hydrolase family 13 catalytic" evidence="5">
    <location>
        <begin position="44"/>
        <end position="411"/>
    </location>
</feature>
<dbReference type="GO" id="GO:0030246">
    <property type="term" value="F:carbohydrate binding"/>
    <property type="evidence" value="ECO:0007669"/>
    <property type="project" value="InterPro"/>
</dbReference>
<evidence type="ECO:0000256" key="4">
    <source>
        <dbReference type="SAM" id="MobiDB-lite"/>
    </source>
</evidence>
<keyword evidence="3" id="KW-0119">Carbohydrate metabolism</keyword>
<keyword evidence="7" id="KW-1185">Reference proteome</keyword>
<dbReference type="Proteomes" id="UP000665020">
    <property type="component" value="Chromosome"/>
</dbReference>
<dbReference type="InterPro" id="IPR045857">
    <property type="entry name" value="O16G_dom_2"/>
</dbReference>
<accession>A0A8A7KMX0</accession>
<evidence type="ECO:0000256" key="3">
    <source>
        <dbReference type="RuleBase" id="RU361134"/>
    </source>
</evidence>
<dbReference type="Gene3D" id="3.90.400.10">
    <property type="entry name" value="Oligo-1,6-glucosidase, Domain 2"/>
    <property type="match status" value="1"/>
</dbReference>
<dbReference type="PANTHER" id="PTHR10357">
    <property type="entry name" value="ALPHA-AMYLASE FAMILY MEMBER"/>
    <property type="match status" value="1"/>
</dbReference>
<dbReference type="Gene3D" id="3.20.20.80">
    <property type="entry name" value="Glycosidases"/>
    <property type="match status" value="1"/>
</dbReference>
<proteinExistence type="inferred from homology"/>
<feature type="region of interest" description="Disordered" evidence="4">
    <location>
        <begin position="602"/>
        <end position="621"/>
    </location>
</feature>
<dbReference type="InterPro" id="IPR006047">
    <property type="entry name" value="GH13_cat_dom"/>
</dbReference>
<reference evidence="6" key="1">
    <citation type="submission" date="2019-12" db="EMBL/GenBank/DDBJ databases">
        <authorList>
            <person name="zhang j."/>
            <person name="sun C.M."/>
        </authorList>
    </citation>
    <scope>NUCLEOTIDE SEQUENCE</scope>
    <source>
        <strain evidence="6">NS-1</strain>
    </source>
</reference>
<feature type="compositionally biased region" description="Basic and acidic residues" evidence="4">
    <location>
        <begin position="602"/>
        <end position="615"/>
    </location>
</feature>
<evidence type="ECO:0000313" key="6">
    <source>
        <dbReference type="EMBL" id="QTL99414.1"/>
    </source>
</evidence>
<protein>
    <recommendedName>
        <fullName evidence="3">Alpha-amylase</fullName>
        <ecNumber evidence="3">3.2.1.1</ecNumber>
    </recommendedName>
</protein>
<dbReference type="RefSeq" id="WP_230867763.1">
    <property type="nucleotide sequence ID" value="NZ_CP046640.1"/>
</dbReference>
<sequence length="641" mass="73896">MIKKYSSILIFILMGLGIFSMVVTAGDVPNWEPADWAKEAVFYEVFVRSFYDGNGDGIGDFLGLKEKIPYLKELGVNAIWLMPINNSPSYHGYDVIDYYDTEPDYGTREEFIEFLEEAHANGFKVIMDLVVNHSSNQHPWFKEAAKGTKNPYRDYYVWKDEFDDLEQKGAWGQQVWHNEFADDYYYSTFWSGMPDLNFRNPEVREKFKDIAEFWLDPNQDGDFSDGVDGFRLDAALHIDEDLEVTHNWWQEFNIAIKSVNSEAFLVGENWTETETMAQFYEDLDSSFNFSLADKIIKMVNGVRIDILDEIEDIHSQYSQYSDDFIDATFLRNHDQNRVAYDLNEEKVKLAASLLLTLPGTPFIYYGEELGQIGAKPDDNIREPFDWYKEANGQGMTTMSKGGFYNPMRYTKANDGISLEEQRGVAGSIFQHYKKLIAIRKANPIFFRGEYQKLETPNLIYGYKVSDSTVDYNIFLIHNLSGEERSISISVNAKDLLTSSVIGKSNQIIIPAYGSLVLKTSNDRLKVSGEDIIISLPKVTFVVDLLYDIAENADLYLVSELSGWQLDDDYKLDKRADGKYRITLEQPVDMTLAFKFKTRDNWEDTSKRENDGDNHFEGGSNNNRIYTFEKEETVELTITAWE</sequence>
<comment type="catalytic activity">
    <reaction evidence="3">
        <text>Endohydrolysis of (1-&gt;4)-alpha-D-glucosidic linkages in polysaccharides containing three or more (1-&gt;4)-alpha-linked D-glucose units.</text>
        <dbReference type="EC" id="3.2.1.1"/>
    </reaction>
</comment>
<dbReference type="GO" id="GO:0004556">
    <property type="term" value="F:alpha-amylase activity"/>
    <property type="evidence" value="ECO:0007669"/>
    <property type="project" value="UniProtKB-UniRule"/>
</dbReference>